<keyword evidence="1" id="KW-0472">Membrane</keyword>
<evidence type="ECO:0000313" key="3">
    <source>
        <dbReference type="EMBL" id="MBV7377921.1"/>
    </source>
</evidence>
<dbReference type="RefSeq" id="WP_218390784.1">
    <property type="nucleotide sequence ID" value="NZ_JAHUZE010000001.1"/>
</dbReference>
<feature type="transmembrane region" description="Helical" evidence="1">
    <location>
        <begin position="148"/>
        <end position="169"/>
    </location>
</feature>
<sequence>MSITDNLNTAPSWVSPVMRVGYSARAATYVILGALTVLAAWTGGQAEGTSSALGQLRDTSWGVPVLWAVAVGLFAYALWRLIAAHYDLELHGSGLKGIVARGGLIVTGLIHVGLGVSAARQAMGGGEGGDSVQSLASWLMQQGEWGKWAVATVGLVTIAAGIYYVFKGFRESYKRHLRETRLSRKLDPAVKVGLVAHGIVIAIIGIFLAYAGWNADPSQAGGMGLAFEAVRNQPFGRFLLAGLGLGLIAFAVYCVVEAVYRIIPRCSSGSMHTLAGNFSTAWERRLKRFA</sequence>
<evidence type="ECO:0000259" key="2">
    <source>
        <dbReference type="Pfam" id="PF06724"/>
    </source>
</evidence>
<dbReference type="Pfam" id="PF06724">
    <property type="entry name" value="DUF1206"/>
    <property type="match status" value="3"/>
</dbReference>
<evidence type="ECO:0000256" key="1">
    <source>
        <dbReference type="SAM" id="Phobius"/>
    </source>
</evidence>
<keyword evidence="1" id="KW-0812">Transmembrane</keyword>
<keyword evidence="4" id="KW-1185">Reference proteome</keyword>
<keyword evidence="1" id="KW-1133">Transmembrane helix</keyword>
<feature type="transmembrane region" description="Helical" evidence="1">
    <location>
        <begin position="64"/>
        <end position="86"/>
    </location>
</feature>
<accession>A0ABS6T043</accession>
<gene>
    <name evidence="3" type="ORF">KJP28_03210</name>
</gene>
<dbReference type="InterPro" id="IPR009597">
    <property type="entry name" value="DUF1206"/>
</dbReference>
<dbReference type="Proteomes" id="UP000756530">
    <property type="component" value="Unassembled WGS sequence"/>
</dbReference>
<feature type="transmembrane region" description="Helical" evidence="1">
    <location>
        <begin position="238"/>
        <end position="260"/>
    </location>
</feature>
<name>A0ABS6T043_9RHOB</name>
<protein>
    <submittedName>
        <fullName evidence="3">DUF1206 domain-containing protein</fullName>
    </submittedName>
</protein>
<feature type="domain" description="DUF1206" evidence="2">
    <location>
        <begin position="20"/>
        <end position="86"/>
    </location>
</feature>
<feature type="domain" description="DUF1206" evidence="2">
    <location>
        <begin position="103"/>
        <end position="170"/>
    </location>
</feature>
<reference evidence="3 4" key="1">
    <citation type="submission" date="2021-05" db="EMBL/GenBank/DDBJ databases">
        <title>Culturable bacteria isolated from Daya Bay.</title>
        <authorList>
            <person name="Zheng W."/>
            <person name="Yu S."/>
            <person name="Huang Y."/>
        </authorList>
    </citation>
    <scope>NUCLEOTIDE SEQUENCE [LARGE SCALE GENOMIC DNA]</scope>
    <source>
        <strain evidence="3 4">DP4N28-5</strain>
    </source>
</reference>
<evidence type="ECO:0000313" key="4">
    <source>
        <dbReference type="Proteomes" id="UP000756530"/>
    </source>
</evidence>
<comment type="caution">
    <text evidence="3">The sequence shown here is derived from an EMBL/GenBank/DDBJ whole genome shotgun (WGS) entry which is preliminary data.</text>
</comment>
<feature type="transmembrane region" description="Helical" evidence="1">
    <location>
        <begin position="190"/>
        <end position="213"/>
    </location>
</feature>
<proteinExistence type="predicted"/>
<feature type="domain" description="DUF1206" evidence="2">
    <location>
        <begin position="192"/>
        <end position="261"/>
    </location>
</feature>
<dbReference type="EMBL" id="JAHUZE010000001">
    <property type="protein sequence ID" value="MBV7377921.1"/>
    <property type="molecule type" value="Genomic_DNA"/>
</dbReference>
<organism evidence="3 4">
    <name type="scientific">Maritimibacter dapengensis</name>
    <dbReference type="NCBI Taxonomy" id="2836868"/>
    <lineage>
        <taxon>Bacteria</taxon>
        <taxon>Pseudomonadati</taxon>
        <taxon>Pseudomonadota</taxon>
        <taxon>Alphaproteobacteria</taxon>
        <taxon>Rhodobacterales</taxon>
        <taxon>Roseobacteraceae</taxon>
        <taxon>Maritimibacter</taxon>
    </lineage>
</organism>
<feature type="transmembrane region" description="Helical" evidence="1">
    <location>
        <begin position="26"/>
        <end position="44"/>
    </location>
</feature>
<feature type="transmembrane region" description="Helical" evidence="1">
    <location>
        <begin position="98"/>
        <end position="119"/>
    </location>
</feature>